<dbReference type="PANTHER" id="PTHR42877:SF4">
    <property type="entry name" value="FAD_NAD(P)-BINDING DOMAIN-CONTAINING PROTEIN-RELATED"/>
    <property type="match status" value="1"/>
</dbReference>
<sequence>MAIKLKEAGIDNFVVLEKGPEVGGVWRENTYPGAACDIPAELYSFSFAMKTDWSRRYPPQPEIQRYMKECAERFGLYPFIRFNTPVAGAQYDERRALWQVELDSGEVLSARVLVTGVGQLSRPAMPRVEGLERFTGTRFHSAQWDADFDPSGKRIGVIGTGASAIQFIPELAKSAARVDVFQRTPPYVMPKPDRDYTAMDRWMMRYVPGYKELNRRIWYTAGEKSTGAFNSDSRLASAYKRLTLWYMRRHIKDPQLRAKLTPDYPIGCKRVLFSHNYFQALAQDNVDVITAPIERVTPQGLEAGGQAYAFDALIYGTGFLATEFLAPMRIRGAGGRELSEVWADGAEAYKGVSVHGFPNLFMLYGPNTNLGSNSIIFMIECQVGYIMQCLARLRQGGFRAVDVKADVMARYNVDIQSKLKNSVWSAGCSSWYHNAQGKVTNNWPGLTQEYKQLLAQLDADSFDWRAA</sequence>
<dbReference type="Proteomes" id="UP000192342">
    <property type="component" value="Unassembled WGS sequence"/>
</dbReference>
<dbReference type="SUPFAM" id="SSF51905">
    <property type="entry name" value="FAD/NAD(P)-binding domain"/>
    <property type="match status" value="2"/>
</dbReference>
<dbReference type="STRING" id="1317117.ATO7_00165"/>
<evidence type="ECO:0000313" key="1">
    <source>
        <dbReference type="EMBL" id="ORE88242.1"/>
    </source>
</evidence>
<gene>
    <name evidence="1" type="ORF">ATO7_00165</name>
</gene>
<keyword evidence="2" id="KW-1185">Reference proteome</keyword>
<organism evidence="1 2">
    <name type="scientific">Oceanococcus atlanticus</name>
    <dbReference type="NCBI Taxonomy" id="1317117"/>
    <lineage>
        <taxon>Bacteria</taxon>
        <taxon>Pseudomonadati</taxon>
        <taxon>Pseudomonadota</taxon>
        <taxon>Gammaproteobacteria</taxon>
        <taxon>Chromatiales</taxon>
        <taxon>Oceanococcaceae</taxon>
        <taxon>Oceanococcus</taxon>
    </lineage>
</organism>
<dbReference type="AlphaFoldDB" id="A0A1Y1SF05"/>
<name>A0A1Y1SF05_9GAMM</name>
<dbReference type="InterPro" id="IPR051209">
    <property type="entry name" value="FAD-bind_Monooxygenase_sf"/>
</dbReference>
<evidence type="ECO:0000313" key="2">
    <source>
        <dbReference type="Proteomes" id="UP000192342"/>
    </source>
</evidence>
<dbReference type="EMBL" id="AQQV01000001">
    <property type="protein sequence ID" value="ORE88242.1"/>
    <property type="molecule type" value="Genomic_DNA"/>
</dbReference>
<comment type="caution">
    <text evidence="1">The sequence shown here is derived from an EMBL/GenBank/DDBJ whole genome shotgun (WGS) entry which is preliminary data.</text>
</comment>
<dbReference type="Pfam" id="PF13738">
    <property type="entry name" value="Pyr_redox_3"/>
    <property type="match status" value="1"/>
</dbReference>
<proteinExistence type="predicted"/>
<reference evidence="1 2" key="1">
    <citation type="submission" date="2013-04" db="EMBL/GenBank/DDBJ databases">
        <title>Oceanococcus atlanticus 22II-S10r2 Genome Sequencing.</title>
        <authorList>
            <person name="Lai Q."/>
            <person name="Li G."/>
            <person name="Shao Z."/>
        </authorList>
    </citation>
    <scope>NUCLEOTIDE SEQUENCE [LARGE SCALE GENOMIC DNA]</scope>
    <source>
        <strain evidence="1 2">22II-S10r2</strain>
    </source>
</reference>
<dbReference type="PANTHER" id="PTHR42877">
    <property type="entry name" value="L-ORNITHINE N(5)-MONOOXYGENASE-RELATED"/>
    <property type="match status" value="1"/>
</dbReference>
<accession>A0A1Y1SF05</accession>
<protein>
    <submittedName>
        <fullName evidence="1">FAD-dependent pyridine nucleotide-disulfide oxidoreductase</fullName>
    </submittedName>
</protein>
<dbReference type="InterPro" id="IPR036188">
    <property type="entry name" value="FAD/NAD-bd_sf"/>
</dbReference>
<dbReference type="Gene3D" id="3.50.50.60">
    <property type="entry name" value="FAD/NAD(P)-binding domain"/>
    <property type="match status" value="2"/>
</dbReference>